<dbReference type="Proteomes" id="UP000766486">
    <property type="component" value="Unassembled WGS sequence"/>
</dbReference>
<organism evidence="2 3">
    <name type="scientific">Bionectria ochroleuca</name>
    <name type="common">Gliocladium roseum</name>
    <dbReference type="NCBI Taxonomy" id="29856"/>
    <lineage>
        <taxon>Eukaryota</taxon>
        <taxon>Fungi</taxon>
        <taxon>Dikarya</taxon>
        <taxon>Ascomycota</taxon>
        <taxon>Pezizomycotina</taxon>
        <taxon>Sordariomycetes</taxon>
        <taxon>Hypocreomycetidae</taxon>
        <taxon>Hypocreales</taxon>
        <taxon>Bionectriaceae</taxon>
        <taxon>Clonostachys</taxon>
    </lineage>
</organism>
<evidence type="ECO:0008006" key="4">
    <source>
        <dbReference type="Google" id="ProtNLM"/>
    </source>
</evidence>
<evidence type="ECO:0000256" key="1">
    <source>
        <dbReference type="SAM" id="SignalP"/>
    </source>
</evidence>
<gene>
    <name evidence="2" type="ORF">CLO192961_LOCUS320710</name>
</gene>
<dbReference type="EMBL" id="CABFNS010000844">
    <property type="protein sequence ID" value="VUC32083.1"/>
    <property type="molecule type" value="Genomic_DNA"/>
</dbReference>
<evidence type="ECO:0000313" key="2">
    <source>
        <dbReference type="EMBL" id="VUC32083.1"/>
    </source>
</evidence>
<protein>
    <recommendedName>
        <fullName evidence="4">Extracellular membrane protein CFEM domain-containing protein</fullName>
    </recommendedName>
</protein>
<evidence type="ECO:0000313" key="3">
    <source>
        <dbReference type="Proteomes" id="UP000766486"/>
    </source>
</evidence>
<feature type="chain" id="PRO_5045818819" description="Extracellular membrane protein CFEM domain-containing protein" evidence="1">
    <location>
        <begin position="21"/>
        <end position="191"/>
    </location>
</feature>
<comment type="caution">
    <text evidence="2">The sequence shown here is derived from an EMBL/GenBank/DDBJ whole genome shotgun (WGS) entry which is preliminary data.</text>
</comment>
<sequence>MQLSTALLPFILSVAVPGLATNTVFSWANDTNRPECRTCLDELVSDTCDGESSSGFRACLCDGAGATRLKDECVSTCCSASTVCTGQGPYNEWWLLCVDDYPKLCADPPSKLGINTDLEEHCTQDKSVRNAKLTRNREIDAAKSAASNTSENDHSQSDVDVDSSAAALGVYTRLTGGIFGLILFAAAMQVY</sequence>
<keyword evidence="3" id="KW-1185">Reference proteome</keyword>
<feature type="signal peptide" evidence="1">
    <location>
        <begin position="1"/>
        <end position="20"/>
    </location>
</feature>
<name>A0ABY6ULN2_BIOOC</name>
<reference evidence="2 3" key="1">
    <citation type="submission" date="2019-06" db="EMBL/GenBank/DDBJ databases">
        <authorList>
            <person name="Broberg M."/>
        </authorList>
    </citation>
    <scope>NUCLEOTIDE SEQUENCE [LARGE SCALE GENOMIC DNA]</scope>
</reference>
<accession>A0ABY6ULN2</accession>
<keyword evidence="1" id="KW-0732">Signal</keyword>
<proteinExistence type="predicted"/>